<gene>
    <name evidence="1" type="ORF">IMCC3317_26120</name>
</gene>
<evidence type="ECO:0000313" key="1">
    <source>
        <dbReference type="EMBL" id="QHI37234.1"/>
    </source>
</evidence>
<keyword evidence="2" id="KW-1185">Reference proteome</keyword>
<dbReference type="AlphaFoldDB" id="A0A7L4ZMV5"/>
<dbReference type="EMBL" id="CP019288">
    <property type="protein sequence ID" value="QHI37234.1"/>
    <property type="molecule type" value="Genomic_DNA"/>
</dbReference>
<protein>
    <submittedName>
        <fullName evidence="1">Uncharacterized protein</fullName>
    </submittedName>
</protein>
<name>A0A7L4ZMV5_9FLAO</name>
<proteinExistence type="predicted"/>
<sequence>MDIEELILLKEHSQLLVMNDWRYEIPQEQRNIIIANALNQCTNDKNFNLIGYLITNRRVFMIGGSETTPFLEILYHFYYLVETGIAEYKKAHNEYDDEHHLEHHTKHKLFVRYPFYNEHIRSLITGKEVELVYYDPDLARLKGYIHNHKYCSALDYAGGEGPVIVDTT</sequence>
<dbReference type="Proteomes" id="UP000464657">
    <property type="component" value="Chromosome"/>
</dbReference>
<dbReference type="KEGG" id="kan:IMCC3317_26120"/>
<dbReference type="OrthoDB" id="798985at2"/>
<evidence type="ECO:0000313" key="2">
    <source>
        <dbReference type="Proteomes" id="UP000464657"/>
    </source>
</evidence>
<accession>A0A7L4ZMV5</accession>
<organism evidence="1 2">
    <name type="scientific">Kordia antarctica</name>
    <dbReference type="NCBI Taxonomy" id="1218801"/>
    <lineage>
        <taxon>Bacteria</taxon>
        <taxon>Pseudomonadati</taxon>
        <taxon>Bacteroidota</taxon>
        <taxon>Flavobacteriia</taxon>
        <taxon>Flavobacteriales</taxon>
        <taxon>Flavobacteriaceae</taxon>
        <taxon>Kordia</taxon>
    </lineage>
</organism>
<reference evidence="1 2" key="1">
    <citation type="journal article" date="2013" name="Int. J. Syst. Evol. Microbiol.">
        <title>Kordia antarctica sp. nov., isolated from Antarctic seawater.</title>
        <authorList>
            <person name="Baek K."/>
            <person name="Choi A."/>
            <person name="Kang I."/>
            <person name="Lee K."/>
            <person name="Cho J.C."/>
        </authorList>
    </citation>
    <scope>NUCLEOTIDE SEQUENCE [LARGE SCALE GENOMIC DNA]</scope>
    <source>
        <strain evidence="1 2">IMCC3317</strain>
    </source>
</reference>
<dbReference type="RefSeq" id="WP_160129875.1">
    <property type="nucleotide sequence ID" value="NZ_CP019288.1"/>
</dbReference>